<reference evidence="1" key="2">
    <citation type="journal article" date="2022" name="New Phytol.">
        <title>Evolutionary transition to the ectomycorrhizal habit in the genomes of a hyperdiverse lineage of mushroom-forming fungi.</title>
        <authorList>
            <person name="Looney B."/>
            <person name="Miyauchi S."/>
            <person name="Morin E."/>
            <person name="Drula E."/>
            <person name="Courty P.E."/>
            <person name="Kohler A."/>
            <person name="Kuo A."/>
            <person name="LaButti K."/>
            <person name="Pangilinan J."/>
            <person name="Lipzen A."/>
            <person name="Riley R."/>
            <person name="Andreopoulos W."/>
            <person name="He G."/>
            <person name="Johnson J."/>
            <person name="Nolan M."/>
            <person name="Tritt A."/>
            <person name="Barry K.W."/>
            <person name="Grigoriev I.V."/>
            <person name="Nagy L.G."/>
            <person name="Hibbett D."/>
            <person name="Henrissat B."/>
            <person name="Matheny P.B."/>
            <person name="Labbe J."/>
            <person name="Martin F.M."/>
        </authorList>
    </citation>
    <scope>NUCLEOTIDE SEQUENCE</scope>
    <source>
        <strain evidence="1">HHB10654</strain>
    </source>
</reference>
<proteinExistence type="predicted"/>
<organism evidence="1 2">
    <name type="scientific">Artomyces pyxidatus</name>
    <dbReference type="NCBI Taxonomy" id="48021"/>
    <lineage>
        <taxon>Eukaryota</taxon>
        <taxon>Fungi</taxon>
        <taxon>Dikarya</taxon>
        <taxon>Basidiomycota</taxon>
        <taxon>Agaricomycotina</taxon>
        <taxon>Agaricomycetes</taxon>
        <taxon>Russulales</taxon>
        <taxon>Auriscalpiaceae</taxon>
        <taxon>Artomyces</taxon>
    </lineage>
</organism>
<gene>
    <name evidence="1" type="ORF">BV25DRAFT_1807833</name>
</gene>
<keyword evidence="2" id="KW-1185">Reference proteome</keyword>
<sequence>MFSAFKKSIPQISIFHNSSSPPSAKALAALRSATSSPYPPGKSNARPLKFNLEVLENTPPTPDQIRTILTYLPPARSADDPSDPHHVARLISTHPSAPSLPDRPSSAEGLSRLAQSNPHAVRWPIIVDWTNGKAVAGDSEGVKDILEHLRKRRDGEIKEEADHKPTGWFS</sequence>
<dbReference type="Proteomes" id="UP000814140">
    <property type="component" value="Unassembled WGS sequence"/>
</dbReference>
<dbReference type="EMBL" id="MU277221">
    <property type="protein sequence ID" value="KAI0060122.1"/>
    <property type="molecule type" value="Genomic_DNA"/>
</dbReference>
<comment type="caution">
    <text evidence="1">The sequence shown here is derived from an EMBL/GenBank/DDBJ whole genome shotgun (WGS) entry which is preliminary data.</text>
</comment>
<evidence type="ECO:0000313" key="2">
    <source>
        <dbReference type="Proteomes" id="UP000814140"/>
    </source>
</evidence>
<protein>
    <submittedName>
        <fullName evidence="1">Uncharacterized protein</fullName>
    </submittedName>
</protein>
<accession>A0ACB8SVA1</accession>
<name>A0ACB8SVA1_9AGAM</name>
<evidence type="ECO:0000313" key="1">
    <source>
        <dbReference type="EMBL" id="KAI0060122.1"/>
    </source>
</evidence>
<reference evidence="1" key="1">
    <citation type="submission" date="2021-03" db="EMBL/GenBank/DDBJ databases">
        <authorList>
            <consortium name="DOE Joint Genome Institute"/>
            <person name="Ahrendt S."/>
            <person name="Looney B.P."/>
            <person name="Miyauchi S."/>
            <person name="Morin E."/>
            <person name="Drula E."/>
            <person name="Courty P.E."/>
            <person name="Chicoki N."/>
            <person name="Fauchery L."/>
            <person name="Kohler A."/>
            <person name="Kuo A."/>
            <person name="Labutti K."/>
            <person name="Pangilinan J."/>
            <person name="Lipzen A."/>
            <person name="Riley R."/>
            <person name="Andreopoulos W."/>
            <person name="He G."/>
            <person name="Johnson J."/>
            <person name="Barry K.W."/>
            <person name="Grigoriev I.V."/>
            <person name="Nagy L."/>
            <person name="Hibbett D."/>
            <person name="Henrissat B."/>
            <person name="Matheny P.B."/>
            <person name="Labbe J."/>
            <person name="Martin F."/>
        </authorList>
    </citation>
    <scope>NUCLEOTIDE SEQUENCE</scope>
    <source>
        <strain evidence="1">HHB10654</strain>
    </source>
</reference>